<evidence type="ECO:0000256" key="5">
    <source>
        <dbReference type="ARBA" id="ARBA00022989"/>
    </source>
</evidence>
<evidence type="ECO:0000256" key="2">
    <source>
        <dbReference type="ARBA" id="ARBA00022475"/>
    </source>
</evidence>
<feature type="transmembrane region" description="Helical" evidence="8">
    <location>
        <begin position="461"/>
        <end position="486"/>
    </location>
</feature>
<dbReference type="InterPro" id="IPR004681">
    <property type="entry name" value="TRAP_DctM"/>
</dbReference>
<dbReference type="InterPro" id="IPR010656">
    <property type="entry name" value="DctM"/>
</dbReference>
<name>A0ABT2WWL1_9RHOB</name>
<feature type="transmembrane region" description="Helical" evidence="8">
    <location>
        <begin position="264"/>
        <end position="295"/>
    </location>
</feature>
<dbReference type="PANTHER" id="PTHR33362:SF7">
    <property type="entry name" value="SLL1103 PROTEIN"/>
    <property type="match status" value="1"/>
</dbReference>
<keyword evidence="4 8" id="KW-0812">Transmembrane</keyword>
<evidence type="ECO:0000313" key="10">
    <source>
        <dbReference type="EMBL" id="MCU9840288.1"/>
    </source>
</evidence>
<feature type="transmembrane region" description="Helical" evidence="8">
    <location>
        <begin position="340"/>
        <end position="364"/>
    </location>
</feature>
<dbReference type="Pfam" id="PF06808">
    <property type="entry name" value="DctM"/>
    <property type="match status" value="1"/>
</dbReference>
<evidence type="ECO:0000256" key="1">
    <source>
        <dbReference type="ARBA" id="ARBA00004429"/>
    </source>
</evidence>
<keyword evidence="2" id="KW-1003">Cell membrane</keyword>
<keyword evidence="7" id="KW-0813">Transport</keyword>
<feature type="transmembrane region" description="Helical" evidence="8">
    <location>
        <begin position="437"/>
        <end position="455"/>
    </location>
</feature>
<feature type="transmembrane region" description="Helical" evidence="8">
    <location>
        <begin position="60"/>
        <end position="82"/>
    </location>
</feature>
<feature type="domain" description="TRAP C4-dicarboxylate transport system permease DctM subunit" evidence="9">
    <location>
        <begin position="14"/>
        <end position="318"/>
    </location>
</feature>
<feature type="transmembrane region" description="Helical" evidence="8">
    <location>
        <begin position="307"/>
        <end position="325"/>
    </location>
</feature>
<feature type="transmembrane region" description="Helical" evidence="8">
    <location>
        <begin position="409"/>
        <end position="430"/>
    </location>
</feature>
<feature type="transmembrane region" description="Helical" evidence="8">
    <location>
        <begin position="197"/>
        <end position="218"/>
    </location>
</feature>
<dbReference type="Proteomes" id="UP001321014">
    <property type="component" value="Unassembled WGS sequence"/>
</dbReference>
<feature type="transmembrane region" description="Helical" evidence="8">
    <location>
        <begin position="148"/>
        <end position="176"/>
    </location>
</feature>
<organism evidence="10 11">
    <name type="scientific">Ruegeria marisflavi</name>
    <dbReference type="NCBI Taxonomy" id="2984152"/>
    <lineage>
        <taxon>Bacteria</taxon>
        <taxon>Pseudomonadati</taxon>
        <taxon>Pseudomonadota</taxon>
        <taxon>Alphaproteobacteria</taxon>
        <taxon>Rhodobacterales</taxon>
        <taxon>Roseobacteraceae</taxon>
        <taxon>Ruegeria</taxon>
    </lineage>
</organism>
<keyword evidence="6 8" id="KW-0472">Membrane</keyword>
<evidence type="ECO:0000259" key="9">
    <source>
        <dbReference type="Pfam" id="PF06808"/>
    </source>
</evidence>
<feature type="transmembrane region" description="Helical" evidence="8">
    <location>
        <begin position="12"/>
        <end position="40"/>
    </location>
</feature>
<feature type="transmembrane region" description="Helical" evidence="8">
    <location>
        <begin position="507"/>
        <end position="527"/>
    </location>
</feature>
<comment type="subcellular location">
    <subcellularLocation>
        <location evidence="1 7">Cell inner membrane</location>
        <topology evidence="1 7">Multi-pass membrane protein</topology>
    </subcellularLocation>
</comment>
<keyword evidence="3 7" id="KW-0997">Cell inner membrane</keyword>
<comment type="function">
    <text evidence="7">Part of the tripartite ATP-independent periplasmic (TRAP) transport system.</text>
</comment>
<feature type="transmembrane region" description="Helical" evidence="8">
    <location>
        <begin position="103"/>
        <end position="136"/>
    </location>
</feature>
<feature type="transmembrane region" description="Helical" evidence="8">
    <location>
        <begin position="376"/>
        <end position="397"/>
    </location>
</feature>
<proteinExistence type="predicted"/>
<dbReference type="RefSeq" id="WP_263390163.1">
    <property type="nucleotide sequence ID" value="NZ_JAOVQN010000033.1"/>
</dbReference>
<evidence type="ECO:0000256" key="3">
    <source>
        <dbReference type="ARBA" id="ARBA00022519"/>
    </source>
</evidence>
<comment type="caution">
    <text evidence="10">The sequence shown here is derived from an EMBL/GenBank/DDBJ whole genome shotgun (WGS) entry which is preliminary data.</text>
</comment>
<dbReference type="EMBL" id="JAOVQN010000033">
    <property type="protein sequence ID" value="MCU9840288.1"/>
    <property type="molecule type" value="Genomic_DNA"/>
</dbReference>
<evidence type="ECO:0000313" key="11">
    <source>
        <dbReference type="Proteomes" id="UP001321014"/>
    </source>
</evidence>
<sequence length="533" mass="56461">MIDWLMTHPDVWMFVVTIALMLLGFPVAFTLAGVALAFAFMAGELGLFRIATLNFLPQRVWAVLNNTVIVAAPLFIFMGLLLERSKVAEQMLTAMARLFGQRPGGLLIATTVVGALMAASTGIVGATVVTMGVLALPVMLRNGYDASAASGAICAAGTLGQIIPPSIVLVFLGDFLTFANQQANLSSGNPSGRSVGVADLFAGCLIPGFILVGLYLLWQLLLAWRNPAAAPALPLEEIRLGDDGGVVEAETTAQLIVRALAAPLLLIVAVLGSILAGVATPTEAAGVGAVGALFLAAWRENEVSRPFVKASLASAIIVLFLLSMFDMRMGRQLASTGELIAMWIAVVLMGVVSAGILVSLWVTFRSGSLMDVTFRTARITGMIFTVLIGATLFTLVFRGLGGEHTIHEFMSGIPAGLLGAMIFTMALMFILGFFLDFLEIIFILVPVLCPVLIVMGADPVWLGVMIALNLQTSFLTPPFGFALFYLRGVAPPSVTTMQIWRGATPYIGLQIVTLMLLAVFPATATWLPSLLLQ</sequence>
<keyword evidence="5 8" id="KW-1133">Transmembrane helix</keyword>
<dbReference type="PANTHER" id="PTHR33362">
    <property type="entry name" value="SIALIC ACID TRAP TRANSPORTER PERMEASE PROTEIN SIAT-RELATED"/>
    <property type="match status" value="1"/>
</dbReference>
<gene>
    <name evidence="10" type="ORF">OEZ49_21255</name>
</gene>
<evidence type="ECO:0000256" key="4">
    <source>
        <dbReference type="ARBA" id="ARBA00022692"/>
    </source>
</evidence>
<evidence type="ECO:0000256" key="7">
    <source>
        <dbReference type="RuleBase" id="RU369079"/>
    </source>
</evidence>
<evidence type="ECO:0000256" key="6">
    <source>
        <dbReference type="ARBA" id="ARBA00023136"/>
    </source>
</evidence>
<protein>
    <submittedName>
        <fullName evidence="10">TRAP transporter large permease subunit</fullName>
    </submittedName>
</protein>
<reference evidence="10 11" key="1">
    <citation type="submission" date="2022-10" db="EMBL/GenBank/DDBJ databases">
        <title>Ruegeria sp. nov., isolated from ocean surface water.</title>
        <authorList>
            <person name="He W."/>
            <person name="Wang L."/>
            <person name="Zhang D.-F."/>
        </authorList>
    </citation>
    <scope>NUCLEOTIDE SEQUENCE [LARGE SCALE GENOMIC DNA]</scope>
    <source>
        <strain evidence="10 11">WL0004</strain>
    </source>
</reference>
<keyword evidence="11" id="KW-1185">Reference proteome</keyword>
<accession>A0ABT2WWL1</accession>
<evidence type="ECO:0000256" key="8">
    <source>
        <dbReference type="SAM" id="Phobius"/>
    </source>
</evidence>